<keyword evidence="3" id="KW-0597">Phosphoprotein</keyword>
<dbReference type="SMART" id="SM00388">
    <property type="entry name" value="HisKA"/>
    <property type="match status" value="1"/>
</dbReference>
<feature type="domain" description="PAC" evidence="8">
    <location>
        <begin position="338"/>
        <end position="390"/>
    </location>
</feature>
<accession>A0ABU5QC56</accession>
<dbReference type="InterPro" id="IPR000700">
    <property type="entry name" value="PAS-assoc_C"/>
</dbReference>
<dbReference type="Pfam" id="PF00512">
    <property type="entry name" value="HisKA"/>
    <property type="match status" value="1"/>
</dbReference>
<name>A0ABU5QC56_9BACT</name>
<dbReference type="EMBL" id="JAYFUM010000016">
    <property type="protein sequence ID" value="MEA5140222.1"/>
    <property type="molecule type" value="Genomic_DNA"/>
</dbReference>
<dbReference type="SMART" id="SM00091">
    <property type="entry name" value="PAS"/>
    <property type="match status" value="2"/>
</dbReference>
<evidence type="ECO:0000256" key="1">
    <source>
        <dbReference type="ARBA" id="ARBA00000085"/>
    </source>
</evidence>
<dbReference type="Gene3D" id="3.30.565.10">
    <property type="entry name" value="Histidine kinase-like ATPase, C-terminal domain"/>
    <property type="match status" value="1"/>
</dbReference>
<dbReference type="InterPro" id="IPR004358">
    <property type="entry name" value="Sig_transdc_His_kin-like_C"/>
</dbReference>
<dbReference type="InterPro" id="IPR036890">
    <property type="entry name" value="HATPase_C_sf"/>
</dbReference>
<dbReference type="Proteomes" id="UP001302949">
    <property type="component" value="Unassembled WGS sequence"/>
</dbReference>
<dbReference type="NCBIfam" id="TIGR00229">
    <property type="entry name" value="sensory_box"/>
    <property type="match status" value="3"/>
</dbReference>
<dbReference type="InterPro" id="IPR001610">
    <property type="entry name" value="PAC"/>
</dbReference>
<dbReference type="InterPro" id="IPR000014">
    <property type="entry name" value="PAS"/>
</dbReference>
<dbReference type="SMART" id="SM00387">
    <property type="entry name" value="HATPase_c"/>
    <property type="match status" value="1"/>
</dbReference>
<evidence type="ECO:0000313" key="9">
    <source>
        <dbReference type="EMBL" id="MEA5140222.1"/>
    </source>
</evidence>
<organism evidence="9 10">
    <name type="scientific">Arcicella rigui</name>
    <dbReference type="NCBI Taxonomy" id="797020"/>
    <lineage>
        <taxon>Bacteria</taxon>
        <taxon>Pseudomonadati</taxon>
        <taxon>Bacteroidota</taxon>
        <taxon>Cytophagia</taxon>
        <taxon>Cytophagales</taxon>
        <taxon>Flectobacillaceae</taxon>
        <taxon>Arcicella</taxon>
    </lineage>
</organism>
<dbReference type="InterPro" id="IPR013656">
    <property type="entry name" value="PAS_4"/>
</dbReference>
<evidence type="ECO:0000313" key="10">
    <source>
        <dbReference type="Proteomes" id="UP001302949"/>
    </source>
</evidence>
<dbReference type="InterPro" id="IPR005467">
    <property type="entry name" value="His_kinase_dom"/>
</dbReference>
<gene>
    <name evidence="9" type="ORF">VB248_13815</name>
</gene>
<dbReference type="InterPro" id="IPR052162">
    <property type="entry name" value="Sensor_kinase/Photoreceptor"/>
</dbReference>
<dbReference type="Pfam" id="PF02518">
    <property type="entry name" value="HATPase_c"/>
    <property type="match status" value="1"/>
</dbReference>
<dbReference type="PROSITE" id="PS50112">
    <property type="entry name" value="PAS"/>
    <property type="match status" value="1"/>
</dbReference>
<dbReference type="Pfam" id="PF08447">
    <property type="entry name" value="PAS_3"/>
    <property type="match status" value="2"/>
</dbReference>
<dbReference type="PANTHER" id="PTHR43304">
    <property type="entry name" value="PHYTOCHROME-LIKE PROTEIN CPH1"/>
    <property type="match status" value="1"/>
</dbReference>
<feature type="domain" description="PAC" evidence="8">
    <location>
        <begin position="211"/>
        <end position="262"/>
    </location>
</feature>
<reference evidence="9 10" key="1">
    <citation type="submission" date="2023-12" db="EMBL/GenBank/DDBJ databases">
        <title>Novel species of the genus Arcicella isolated from rivers.</title>
        <authorList>
            <person name="Lu H."/>
        </authorList>
    </citation>
    <scope>NUCLEOTIDE SEQUENCE [LARGE SCALE GENOMIC DNA]</scope>
    <source>
        <strain evidence="9 10">KCTC 23307</strain>
    </source>
</reference>
<dbReference type="InterPro" id="IPR003594">
    <property type="entry name" value="HATPase_dom"/>
</dbReference>
<sequence length="763" mass="87918">MKVENELKTDYFLQNTVGYSQVVMFQLKLSEEGLINFPYVSKAIKYIFFKAEQFTFQQQTSVYLDAILKEDYQGFISSLQKAQQNSTDWLYEFRIQHNDEIRWIEVFANPEDEADGTITWHGYFKNITQHKVKDGTFFENESIFTKLIEKSTEGIVIVNAENRLIEMSNSGKKIFGIETVAEYGNNTVHPDDFANLSSAFKQVYTNPDYTPTVRFRCIKPNGEIIWIETNFNNKLADPSIKGIVMNVRDITEQKKTEQLLKNEQNLLRSIIDNLPLNVYVKDLESRKTLINKAELEYLGFKDEKEGLGKSDFETFGEEFAKTFVEEDQSVFKTGKAIINKETLIEDPSKRRVWYLLSKIPLVNENGIVEGLIGISVDITQQKLVQEQLSASELMFKNLAENVPGVVYQLCVDADGKSHFLFLSSKMEEIFGINFDHKERNISKYIYQEDKQTYLDSFSKVTTNKINWNYEGRLQSDNGEIKWFQGISSPTVIGDKTYFNGILLDITERKNSEEAKKHVRQLELSLEKEKEINLLKSRFISFASHEFRTPLATIVTSIDILGIYTSMLENADIKSKLQHHLDRVTSQAKRLTEMLSDVLLLEKSANDKITLQLEHLDIINLIKEINLQYYHERKDARTLELILPEVGKSVYSDASLLHHIINNLLDNAFKYSTNKPNPCLSLSFEEQSFSIKIKDYGIGIPKEDQENLFDIFFRATNVLNIDGTGLGLNITREFTHKLGGTITFKSEEGKGTEFTLVFPMQYHS</sequence>
<dbReference type="RefSeq" id="WP_323297376.1">
    <property type="nucleotide sequence ID" value="NZ_JAYFUM010000016.1"/>
</dbReference>
<dbReference type="CDD" id="cd00082">
    <property type="entry name" value="HisKA"/>
    <property type="match status" value="1"/>
</dbReference>
<evidence type="ECO:0000256" key="2">
    <source>
        <dbReference type="ARBA" id="ARBA00012438"/>
    </source>
</evidence>
<keyword evidence="5" id="KW-0418">Kinase</keyword>
<keyword evidence="4" id="KW-0808">Transferase</keyword>
<evidence type="ECO:0000259" key="6">
    <source>
        <dbReference type="PROSITE" id="PS50109"/>
    </source>
</evidence>
<evidence type="ECO:0000256" key="5">
    <source>
        <dbReference type="ARBA" id="ARBA00022777"/>
    </source>
</evidence>
<dbReference type="InterPro" id="IPR036097">
    <property type="entry name" value="HisK_dim/P_sf"/>
</dbReference>
<dbReference type="InterPro" id="IPR003661">
    <property type="entry name" value="HisK_dim/P_dom"/>
</dbReference>
<dbReference type="SUPFAM" id="SSF55874">
    <property type="entry name" value="ATPase domain of HSP90 chaperone/DNA topoisomerase II/histidine kinase"/>
    <property type="match status" value="1"/>
</dbReference>
<dbReference type="Pfam" id="PF08448">
    <property type="entry name" value="PAS_4"/>
    <property type="match status" value="1"/>
</dbReference>
<dbReference type="InterPro" id="IPR013655">
    <property type="entry name" value="PAS_fold_3"/>
</dbReference>
<evidence type="ECO:0000256" key="3">
    <source>
        <dbReference type="ARBA" id="ARBA00022553"/>
    </source>
</evidence>
<keyword evidence="10" id="KW-1185">Reference proteome</keyword>
<dbReference type="PROSITE" id="PS50113">
    <property type="entry name" value="PAC"/>
    <property type="match status" value="3"/>
</dbReference>
<protein>
    <recommendedName>
        <fullName evidence="2">histidine kinase</fullName>
        <ecNumber evidence="2">2.7.13.3</ecNumber>
    </recommendedName>
</protein>
<dbReference type="SUPFAM" id="SSF47384">
    <property type="entry name" value="Homodimeric domain of signal transducing histidine kinase"/>
    <property type="match status" value="1"/>
</dbReference>
<dbReference type="EC" id="2.7.13.3" evidence="2"/>
<evidence type="ECO:0000259" key="7">
    <source>
        <dbReference type="PROSITE" id="PS50112"/>
    </source>
</evidence>
<dbReference type="Gene3D" id="1.10.287.130">
    <property type="match status" value="1"/>
</dbReference>
<evidence type="ECO:0000256" key="4">
    <source>
        <dbReference type="ARBA" id="ARBA00022679"/>
    </source>
</evidence>
<feature type="domain" description="Histidine kinase" evidence="6">
    <location>
        <begin position="541"/>
        <end position="761"/>
    </location>
</feature>
<dbReference type="SUPFAM" id="SSF55785">
    <property type="entry name" value="PYP-like sensor domain (PAS domain)"/>
    <property type="match status" value="4"/>
</dbReference>
<comment type="caution">
    <text evidence="9">The sequence shown here is derived from an EMBL/GenBank/DDBJ whole genome shotgun (WGS) entry which is preliminary data.</text>
</comment>
<dbReference type="PANTHER" id="PTHR43304:SF1">
    <property type="entry name" value="PAC DOMAIN-CONTAINING PROTEIN"/>
    <property type="match status" value="1"/>
</dbReference>
<dbReference type="Gene3D" id="3.30.450.20">
    <property type="entry name" value="PAS domain"/>
    <property type="match status" value="4"/>
</dbReference>
<dbReference type="PRINTS" id="PR00344">
    <property type="entry name" value="BCTRLSENSOR"/>
</dbReference>
<dbReference type="SMART" id="SM00086">
    <property type="entry name" value="PAC"/>
    <property type="match status" value="4"/>
</dbReference>
<dbReference type="CDD" id="cd00130">
    <property type="entry name" value="PAS"/>
    <property type="match status" value="2"/>
</dbReference>
<feature type="domain" description="PAS" evidence="7">
    <location>
        <begin position="263"/>
        <end position="304"/>
    </location>
</feature>
<dbReference type="InterPro" id="IPR035965">
    <property type="entry name" value="PAS-like_dom_sf"/>
</dbReference>
<comment type="catalytic activity">
    <reaction evidence="1">
        <text>ATP + protein L-histidine = ADP + protein N-phospho-L-histidine.</text>
        <dbReference type="EC" id="2.7.13.3"/>
    </reaction>
</comment>
<dbReference type="CDD" id="cd00075">
    <property type="entry name" value="HATPase"/>
    <property type="match status" value="1"/>
</dbReference>
<proteinExistence type="predicted"/>
<dbReference type="PROSITE" id="PS50109">
    <property type="entry name" value="HIS_KIN"/>
    <property type="match status" value="1"/>
</dbReference>
<feature type="domain" description="PAC" evidence="8">
    <location>
        <begin position="467"/>
        <end position="517"/>
    </location>
</feature>
<evidence type="ECO:0000259" key="8">
    <source>
        <dbReference type="PROSITE" id="PS50113"/>
    </source>
</evidence>